<evidence type="ECO:0000313" key="2">
    <source>
        <dbReference type="Proteomes" id="UP000053820"/>
    </source>
</evidence>
<keyword evidence="2" id="KW-1185">Reference proteome</keyword>
<organism evidence="1 2">
    <name type="scientific">Hydnomerulius pinastri MD-312</name>
    <dbReference type="NCBI Taxonomy" id="994086"/>
    <lineage>
        <taxon>Eukaryota</taxon>
        <taxon>Fungi</taxon>
        <taxon>Dikarya</taxon>
        <taxon>Basidiomycota</taxon>
        <taxon>Agaricomycotina</taxon>
        <taxon>Agaricomycetes</taxon>
        <taxon>Agaricomycetidae</taxon>
        <taxon>Boletales</taxon>
        <taxon>Boletales incertae sedis</taxon>
        <taxon>Leucogyrophana</taxon>
    </lineage>
</organism>
<name>A0A0C9UYZ0_9AGAM</name>
<evidence type="ECO:0000313" key="1">
    <source>
        <dbReference type="EMBL" id="KIJ58224.1"/>
    </source>
</evidence>
<dbReference type="Proteomes" id="UP000053820">
    <property type="component" value="Unassembled WGS sequence"/>
</dbReference>
<reference evidence="1 2" key="1">
    <citation type="submission" date="2014-04" db="EMBL/GenBank/DDBJ databases">
        <title>Evolutionary Origins and Diversification of the Mycorrhizal Mutualists.</title>
        <authorList>
            <consortium name="DOE Joint Genome Institute"/>
            <consortium name="Mycorrhizal Genomics Consortium"/>
            <person name="Kohler A."/>
            <person name="Kuo A."/>
            <person name="Nagy L.G."/>
            <person name="Floudas D."/>
            <person name="Copeland A."/>
            <person name="Barry K.W."/>
            <person name="Cichocki N."/>
            <person name="Veneault-Fourrey C."/>
            <person name="LaButti K."/>
            <person name="Lindquist E.A."/>
            <person name="Lipzen A."/>
            <person name="Lundell T."/>
            <person name="Morin E."/>
            <person name="Murat C."/>
            <person name="Riley R."/>
            <person name="Ohm R."/>
            <person name="Sun H."/>
            <person name="Tunlid A."/>
            <person name="Henrissat B."/>
            <person name="Grigoriev I.V."/>
            <person name="Hibbett D.S."/>
            <person name="Martin F."/>
        </authorList>
    </citation>
    <scope>NUCLEOTIDE SEQUENCE [LARGE SCALE GENOMIC DNA]</scope>
    <source>
        <strain evidence="1 2">MD-312</strain>
    </source>
</reference>
<sequence>MVMTPLLLPLVHRSLFVSSGPDMLRVTSRSESRRRTIVLSDVPLRKPNSPNLHQENPAHRILAEDAEFRRIPPVLPIWQSF</sequence>
<dbReference type="EMBL" id="KN839966">
    <property type="protein sequence ID" value="KIJ58224.1"/>
    <property type="molecule type" value="Genomic_DNA"/>
</dbReference>
<proteinExistence type="predicted"/>
<gene>
    <name evidence="1" type="ORF">HYDPIDRAFT_44561</name>
</gene>
<dbReference type="AlphaFoldDB" id="A0A0C9UYZ0"/>
<dbReference type="HOGENOM" id="CLU_2574170_0_0_1"/>
<protein>
    <submittedName>
        <fullName evidence="1">Uncharacterized protein</fullName>
    </submittedName>
</protein>
<accession>A0A0C9UYZ0</accession>